<dbReference type="InterPro" id="IPR013087">
    <property type="entry name" value="Znf_C2H2_type"/>
</dbReference>
<dbReference type="AlphaFoldDB" id="A0AAG5DRW1"/>
<dbReference type="Proteomes" id="UP000075880">
    <property type="component" value="Unassembled WGS sequence"/>
</dbReference>
<feature type="compositionally biased region" description="Basic and acidic residues" evidence="10">
    <location>
        <begin position="50"/>
        <end position="117"/>
    </location>
</feature>
<organism evidence="15 16">
    <name type="scientific">Anopheles atroparvus</name>
    <name type="common">European mosquito</name>
    <dbReference type="NCBI Taxonomy" id="41427"/>
    <lineage>
        <taxon>Eukaryota</taxon>
        <taxon>Metazoa</taxon>
        <taxon>Ecdysozoa</taxon>
        <taxon>Arthropoda</taxon>
        <taxon>Hexapoda</taxon>
        <taxon>Insecta</taxon>
        <taxon>Pterygota</taxon>
        <taxon>Neoptera</taxon>
        <taxon>Endopterygota</taxon>
        <taxon>Diptera</taxon>
        <taxon>Nematocera</taxon>
        <taxon>Culicoidea</taxon>
        <taxon>Culicidae</taxon>
        <taxon>Anophelinae</taxon>
        <taxon>Anopheles</taxon>
    </lineage>
</organism>
<evidence type="ECO:0000313" key="15">
    <source>
        <dbReference type="EnsemblMetazoa" id="ENSAATROPP013685"/>
    </source>
</evidence>
<keyword evidence="6 8" id="KW-0694">RNA-binding</keyword>
<dbReference type="SUPFAM" id="SSF90209">
    <property type="entry name" value="Ran binding protein zinc finger-like"/>
    <property type="match status" value="1"/>
</dbReference>
<evidence type="ECO:0000256" key="4">
    <source>
        <dbReference type="ARBA" id="ARBA00022771"/>
    </source>
</evidence>
<dbReference type="Pfam" id="PF00076">
    <property type="entry name" value="RRM_1"/>
    <property type="match status" value="1"/>
</dbReference>
<dbReference type="Gene3D" id="3.30.70.330">
    <property type="match status" value="2"/>
</dbReference>
<feature type="compositionally biased region" description="Low complexity" evidence="10">
    <location>
        <begin position="712"/>
        <end position="734"/>
    </location>
</feature>
<dbReference type="GO" id="GO:0000398">
    <property type="term" value="P:mRNA splicing, via spliceosome"/>
    <property type="evidence" value="ECO:0007669"/>
    <property type="project" value="TreeGrafter"/>
</dbReference>
<evidence type="ECO:0000256" key="6">
    <source>
        <dbReference type="ARBA" id="ARBA00022884"/>
    </source>
</evidence>
<keyword evidence="4 9" id="KW-0863">Zinc-finger</keyword>
<feature type="domain" description="RanBP2-type" evidence="14">
    <location>
        <begin position="230"/>
        <end position="260"/>
    </location>
</feature>
<dbReference type="InterPro" id="IPR000504">
    <property type="entry name" value="RRM_dom"/>
</dbReference>
<keyword evidence="7" id="KW-0539">Nucleus</keyword>
<feature type="region of interest" description="Disordered" evidence="10">
    <location>
        <begin position="560"/>
        <end position="579"/>
    </location>
</feature>
<keyword evidence="16" id="KW-1185">Reference proteome</keyword>
<feature type="region of interest" description="Disordered" evidence="10">
    <location>
        <begin position="696"/>
        <end position="759"/>
    </location>
</feature>
<evidence type="ECO:0000256" key="10">
    <source>
        <dbReference type="SAM" id="MobiDB-lite"/>
    </source>
</evidence>
<dbReference type="Pfam" id="PF17780">
    <property type="entry name" value="OCRE"/>
    <property type="match status" value="1"/>
</dbReference>
<dbReference type="SMART" id="SM00443">
    <property type="entry name" value="G_patch"/>
    <property type="match status" value="1"/>
</dbReference>
<name>A0AAG5DRW1_ANOAO</name>
<feature type="compositionally biased region" description="Gly residues" evidence="10">
    <location>
        <begin position="399"/>
        <end position="438"/>
    </location>
</feature>
<feature type="compositionally biased region" description="Polar residues" evidence="10">
    <location>
        <begin position="1"/>
        <end position="14"/>
    </location>
</feature>
<dbReference type="PROSITE" id="PS01358">
    <property type="entry name" value="ZF_RANBP2_1"/>
    <property type="match status" value="1"/>
</dbReference>
<dbReference type="InterPro" id="IPR000467">
    <property type="entry name" value="G_patch_dom"/>
</dbReference>
<accession>A0AAG5DRW1</accession>
<feature type="domain" description="G-patch" evidence="13">
    <location>
        <begin position="1022"/>
        <end position="1068"/>
    </location>
</feature>
<dbReference type="PANTHER" id="PTHR13948">
    <property type="entry name" value="RNA-BINDING PROTEIN"/>
    <property type="match status" value="1"/>
</dbReference>
<dbReference type="InterPro" id="IPR001876">
    <property type="entry name" value="Znf_RanBP2"/>
</dbReference>
<dbReference type="PROSITE" id="PS50174">
    <property type="entry name" value="G_PATCH"/>
    <property type="match status" value="1"/>
</dbReference>
<feature type="region of interest" description="Disordered" evidence="10">
    <location>
        <begin position="370"/>
        <end position="511"/>
    </location>
</feature>
<evidence type="ECO:0000313" key="16">
    <source>
        <dbReference type="Proteomes" id="UP000075880"/>
    </source>
</evidence>
<dbReference type="InterPro" id="IPR012677">
    <property type="entry name" value="Nucleotide-bd_a/b_plait_sf"/>
</dbReference>
<dbReference type="GO" id="GO:0003723">
    <property type="term" value="F:RNA binding"/>
    <property type="evidence" value="ECO:0007669"/>
    <property type="project" value="UniProtKB-UniRule"/>
</dbReference>
<sequence length="1099" mass="118485">MDFSPSPDSDTSGYYRNRSRRDERDRGNRGRSKERYRNNSRYSRSRSRSYSKERYSHPRQRSDEREPYRDVNDHDQGYDDGGWERDRYRGRSRERDRDRRSRDRDRYRDRRDRDKGRRGGYSPSSMDEGDNFDSENEYFYQQKPHNNIIIRGLAPQVTEADINSDLIQCGLQALHVRLIRKKKTGESRGFAFVEFRTEEEATRWICYKQGVLVFNGQHAVMQYTFSLPSKSQTDWYCAKCYAFNFKRRENCFKCHASREDSEIGGDGSDEMSNILTKKIMLRNLDVLTNEESVLCVMQKVLSTELVAKLAKVVICRDPLTSISRGMCYLHFDNLVDSMNTHNALKALEPPLRIDNREVIISYCMDTENRNLVKPHQAGDQQGNRDGNRYGGHGQQHQGGPQGAHGHNGGRQGGGNFHGPGGAGGNHHGGGGYPRGGDGASNFDRGNYGHGGGGGGHNSHGMNKNPGGGNSGGRNNYQDCGGAPPSAPTIGPMPMGATDASSTNGGSGGGGVGGGLPDNYTLADVPRLAEYSASMYASNAAEHEHYLQYYTDYYTNELARSQRPGGRAGPVAATASSGMGETANSGAAVAQSAIARKQAGPGGKGERGDAYGPHGANSSVGSSASVQAGPQLPVPNGLDGRKYPTPDASLYQYDETSGFYYDPTTGLYYDASSQYYYNSETSSYLYWDPDGQTYVAAPSSAGKEAPASSSIPAATVSQESSAQQQQQHSSVAAGAGDATERTEKQAKTKDQQPPQDKVKVAKKIVKDMEKWAKQLNQKKDYSVIQPPARVEEATLFSSLGPTSKPLVDPLGVGAGVGGGSGGGGGGGAGPGGLMGSGGYADVGFSLLEKKERVPITVTASTGTGVTSSASSYLGGASGKAASLSAGGYGAGSDSDNDGYDERDLVDFERLTCLLCKRAFQSQEILVKHLKMSSLHKENLQKLNMGSRGGGGGGGGGGSSDGGSGGPLSSLQQYRDRAKERRAKYGEGEAPPVNRNKERFQREIEKQSQATFSQGTSAAVPIGQNNIGNKLLQKMGWSEGQGLGRTNQGRVNIIEAEARVANVGLGIKANAAAQYGRTTDDYKTYIKKMMKTRYEQVDVNN</sequence>
<evidence type="ECO:0000256" key="7">
    <source>
        <dbReference type="ARBA" id="ARBA00023242"/>
    </source>
</evidence>
<feature type="compositionally biased region" description="Basic and acidic residues" evidence="10">
    <location>
        <begin position="20"/>
        <end position="37"/>
    </location>
</feature>
<dbReference type="PROSITE" id="PS50199">
    <property type="entry name" value="ZF_RANBP2_2"/>
    <property type="match status" value="1"/>
</dbReference>
<feature type="compositionally biased region" description="Basic and acidic residues" evidence="10">
    <location>
        <begin position="972"/>
        <end position="985"/>
    </location>
</feature>
<evidence type="ECO:0000259" key="14">
    <source>
        <dbReference type="PROSITE" id="PS50199"/>
    </source>
</evidence>
<keyword evidence="2" id="KW-0479">Metal-binding</keyword>
<evidence type="ECO:0000256" key="8">
    <source>
        <dbReference type="PROSITE-ProRule" id="PRU00176"/>
    </source>
</evidence>
<evidence type="ECO:0000259" key="11">
    <source>
        <dbReference type="PROSITE" id="PS50102"/>
    </source>
</evidence>
<feature type="region of interest" description="Disordered" evidence="10">
    <location>
        <begin position="1"/>
        <end position="133"/>
    </location>
</feature>
<keyword evidence="3" id="KW-0677">Repeat</keyword>
<evidence type="ECO:0008006" key="17">
    <source>
        <dbReference type="Google" id="ProtNLM"/>
    </source>
</evidence>
<feature type="region of interest" description="Disordered" evidence="10">
    <location>
        <begin position="595"/>
        <end position="647"/>
    </location>
</feature>
<feature type="compositionally biased region" description="Gly residues" evidence="10">
    <location>
        <begin position="945"/>
        <end position="964"/>
    </location>
</feature>
<evidence type="ECO:0000256" key="9">
    <source>
        <dbReference type="PROSITE-ProRule" id="PRU00322"/>
    </source>
</evidence>
<evidence type="ECO:0000259" key="13">
    <source>
        <dbReference type="PROSITE" id="PS50174"/>
    </source>
</evidence>
<dbReference type="SMART" id="SM00360">
    <property type="entry name" value="RRM"/>
    <property type="match status" value="2"/>
</dbReference>
<evidence type="ECO:0000256" key="2">
    <source>
        <dbReference type="ARBA" id="ARBA00022723"/>
    </source>
</evidence>
<dbReference type="PROSITE" id="PS50157">
    <property type="entry name" value="ZINC_FINGER_C2H2_2"/>
    <property type="match status" value="1"/>
</dbReference>
<dbReference type="SUPFAM" id="SSF54928">
    <property type="entry name" value="RNA-binding domain, RBD"/>
    <property type="match status" value="1"/>
</dbReference>
<feature type="domain" description="C2H2-type" evidence="12">
    <location>
        <begin position="909"/>
        <end position="939"/>
    </location>
</feature>
<feature type="compositionally biased region" description="Gly residues" evidence="10">
    <location>
        <begin position="447"/>
        <end position="457"/>
    </location>
</feature>
<dbReference type="InterPro" id="IPR036443">
    <property type="entry name" value="Znf_RanBP2_sf"/>
</dbReference>
<dbReference type="CDD" id="cd16162">
    <property type="entry name" value="OCRE_RBM5_like"/>
    <property type="match status" value="1"/>
</dbReference>
<dbReference type="GO" id="GO:0008270">
    <property type="term" value="F:zinc ion binding"/>
    <property type="evidence" value="ECO:0007669"/>
    <property type="project" value="UniProtKB-KW"/>
</dbReference>
<proteinExistence type="predicted"/>
<dbReference type="Pfam" id="PF01585">
    <property type="entry name" value="G-patch"/>
    <property type="match status" value="1"/>
</dbReference>
<comment type="subcellular location">
    <subcellularLocation>
        <location evidence="1">Nucleus</location>
    </subcellularLocation>
</comment>
<evidence type="ECO:0000256" key="3">
    <source>
        <dbReference type="ARBA" id="ARBA00022737"/>
    </source>
</evidence>
<evidence type="ECO:0000256" key="5">
    <source>
        <dbReference type="ARBA" id="ARBA00022833"/>
    </source>
</evidence>
<feature type="domain" description="RRM" evidence="11">
    <location>
        <begin position="146"/>
        <end position="226"/>
    </location>
</feature>
<dbReference type="SMART" id="SM00547">
    <property type="entry name" value="ZnF_RBZ"/>
    <property type="match status" value="1"/>
</dbReference>
<reference evidence="15" key="1">
    <citation type="submission" date="2024-04" db="UniProtKB">
        <authorList>
            <consortium name="EnsemblMetazoa"/>
        </authorList>
    </citation>
    <scope>IDENTIFICATION</scope>
    <source>
        <strain evidence="15">EBRO</strain>
    </source>
</reference>
<feature type="compositionally biased region" description="Basic and acidic residues" evidence="10">
    <location>
        <begin position="737"/>
        <end position="759"/>
    </location>
</feature>
<dbReference type="InterPro" id="IPR041591">
    <property type="entry name" value="OCRE"/>
</dbReference>
<feature type="compositionally biased region" description="Low complexity" evidence="10">
    <location>
        <begin position="614"/>
        <end position="628"/>
    </location>
</feature>
<keyword evidence="5" id="KW-0862">Zinc</keyword>
<dbReference type="CDD" id="cd12313">
    <property type="entry name" value="RRM1_RRM2_RBM5_like"/>
    <property type="match status" value="1"/>
</dbReference>
<dbReference type="InterPro" id="IPR035979">
    <property type="entry name" value="RBD_domain_sf"/>
</dbReference>
<dbReference type="Gene3D" id="4.10.1060.10">
    <property type="entry name" value="Zinc finger, RanBP2-type"/>
    <property type="match status" value="1"/>
</dbReference>
<protein>
    <recommendedName>
        <fullName evidence="17">RNA-binding protein 5</fullName>
    </recommendedName>
</protein>
<feature type="region of interest" description="Disordered" evidence="10">
    <location>
        <begin position="940"/>
        <end position="996"/>
    </location>
</feature>
<dbReference type="EnsemblMetazoa" id="ENSAATROPT015239">
    <property type="protein sequence ID" value="ENSAATROPP013685"/>
    <property type="gene ID" value="ENSAATROPG012407"/>
</dbReference>
<evidence type="ECO:0000256" key="1">
    <source>
        <dbReference type="ARBA" id="ARBA00004123"/>
    </source>
</evidence>
<dbReference type="PANTHER" id="PTHR13948:SF3">
    <property type="entry name" value="FI21118P1"/>
    <property type="match status" value="1"/>
</dbReference>
<dbReference type="PROSITE" id="PS50102">
    <property type="entry name" value="RRM"/>
    <property type="match status" value="1"/>
</dbReference>
<evidence type="ECO:0000259" key="12">
    <source>
        <dbReference type="PROSITE" id="PS50157"/>
    </source>
</evidence>
<dbReference type="GO" id="GO:0005634">
    <property type="term" value="C:nucleus"/>
    <property type="evidence" value="ECO:0007669"/>
    <property type="project" value="UniProtKB-SubCell"/>
</dbReference>